<protein>
    <recommendedName>
        <fullName evidence="1">DUF3298 domain-containing protein</fullName>
    </recommendedName>
</protein>
<dbReference type="Gene3D" id="3.90.640.20">
    <property type="entry name" value="Heat-shock cognate protein, ATPase"/>
    <property type="match status" value="1"/>
</dbReference>
<dbReference type="InterPro" id="IPR021729">
    <property type="entry name" value="DUF3298"/>
</dbReference>
<dbReference type="RefSeq" id="WP_172829227.1">
    <property type="nucleotide sequence ID" value="NZ_LT629740.1"/>
</dbReference>
<evidence type="ECO:0000259" key="1">
    <source>
        <dbReference type="Pfam" id="PF11738"/>
    </source>
</evidence>
<dbReference type="AlphaFoldDB" id="A0A1H1U5T4"/>
<sequence>MLITGCFAACNAGVQGNKQPTGTKDTLTYSYKTFKQRDADCGNSPDSTCTIVKINYPDFDGKKALNDSVTHSFIKLFATSSGKTDTGYNQLADNFIGVYKAFKKDQPKSTLIYLLDGHAKVLKQDSTITRIEVSGYSYHGGPHGIELTSYVNWDTKANKSIALNDIFVAGYQDKLNRVAERIFRKNEGLKDTATLNNGRTYFFKDNKFNLPANYLITSKGIQFLYNVYTIKPYAADKTELLVPYTAIKILLLLNSVVKNYIK</sequence>
<dbReference type="Gene3D" id="3.30.565.40">
    <property type="entry name" value="Fervidobacterium nodosum Rt17-B1 like"/>
    <property type="match status" value="1"/>
</dbReference>
<dbReference type="Pfam" id="PF11738">
    <property type="entry name" value="DUF3298"/>
    <property type="match status" value="1"/>
</dbReference>
<proteinExistence type="predicted"/>
<dbReference type="EMBL" id="LT629740">
    <property type="protein sequence ID" value="SDS67701.1"/>
    <property type="molecule type" value="Genomic_DNA"/>
</dbReference>
<gene>
    <name evidence="2" type="ORF">SAMN05216490_1594</name>
</gene>
<dbReference type="Proteomes" id="UP000199679">
    <property type="component" value="Chromosome I"/>
</dbReference>
<dbReference type="STRING" id="652787.SAMN05216490_1594"/>
<organism evidence="2 3">
    <name type="scientific">Mucilaginibacter mallensis</name>
    <dbReference type="NCBI Taxonomy" id="652787"/>
    <lineage>
        <taxon>Bacteria</taxon>
        <taxon>Pseudomonadati</taxon>
        <taxon>Bacteroidota</taxon>
        <taxon>Sphingobacteriia</taxon>
        <taxon>Sphingobacteriales</taxon>
        <taxon>Sphingobacteriaceae</taxon>
        <taxon>Mucilaginibacter</taxon>
    </lineage>
</organism>
<keyword evidence="3" id="KW-1185">Reference proteome</keyword>
<name>A0A1H1U5T4_MUCMA</name>
<evidence type="ECO:0000313" key="3">
    <source>
        <dbReference type="Proteomes" id="UP000199679"/>
    </source>
</evidence>
<evidence type="ECO:0000313" key="2">
    <source>
        <dbReference type="EMBL" id="SDS67701.1"/>
    </source>
</evidence>
<reference evidence="2 3" key="1">
    <citation type="submission" date="2016-10" db="EMBL/GenBank/DDBJ databases">
        <authorList>
            <person name="de Groot N.N."/>
        </authorList>
    </citation>
    <scope>NUCLEOTIDE SEQUENCE [LARGE SCALE GENOMIC DNA]</scope>
    <source>
        <strain evidence="2 3">MP1X4</strain>
    </source>
</reference>
<dbReference type="InterPro" id="IPR037126">
    <property type="entry name" value="PdaC/RsiV-like_sf"/>
</dbReference>
<feature type="domain" description="DUF3298" evidence="1">
    <location>
        <begin position="164"/>
        <end position="244"/>
    </location>
</feature>
<accession>A0A1H1U5T4</accession>